<sequence length="491" mass="49491">MSSGSIAGTDGPAPNIGPATQVIPSFGLDGKPTTTASPSEDNGGDVFPLGAIALLAVIAGIALLVLAYRFYRWSYLRAQRTQAIEDYYGPESHALNPSARSPGPGGFASLPSQISLGQGGVDSMGRRSMSGFGGAGFRNRQTSWGGDSWGAGGLREKDGGDFSPPTQGSRAGSPVMYDASRPSLSGIPTQSSSRGSLAGPPRRGIYSSSTSGSQILSPTRTMSSFSSPALGANAGVFPSGNRIAGAPHNPRSRIEVVPPAPLAPPPGLVNATDKSTLDFAPTAGIGHATALFGSNPALAAAAAATAAGPNGSIASAPIVPVGSSSGNASTNEEWDLISGEEAQEHLDVAHDATSPYSAAPSLSPIIPPSLPSSSSSSSSSSRSAPLHADPQPHQPLPRLPAGAVPPTAMAAFGSAPVPFSAPTASGSSGSRHPRLPSIDTGGGIFTSSGRPDVRADEEVGPKSPLEQLQLQIERERKGLSLQHELAGVKLP</sequence>
<dbReference type="OrthoDB" id="2530433at2759"/>
<evidence type="ECO:0000313" key="3">
    <source>
        <dbReference type="EMBL" id="POY72100.1"/>
    </source>
</evidence>
<evidence type="ECO:0000256" key="1">
    <source>
        <dbReference type="SAM" id="MobiDB-lite"/>
    </source>
</evidence>
<gene>
    <name evidence="3" type="ORF">BMF94_4832</name>
</gene>
<name>A0A2S5B5N8_9BASI</name>
<evidence type="ECO:0000256" key="2">
    <source>
        <dbReference type="SAM" id="Phobius"/>
    </source>
</evidence>
<feature type="compositionally biased region" description="Low complexity" evidence="1">
    <location>
        <begin position="354"/>
        <end position="364"/>
    </location>
</feature>
<accession>A0A2S5B5N8</accession>
<feature type="compositionally biased region" description="Polar residues" evidence="1">
    <location>
        <begin position="206"/>
        <end position="222"/>
    </location>
</feature>
<dbReference type="EMBL" id="PJQD01000058">
    <property type="protein sequence ID" value="POY72100.1"/>
    <property type="molecule type" value="Genomic_DNA"/>
</dbReference>
<keyword evidence="2" id="KW-0812">Transmembrane</keyword>
<comment type="caution">
    <text evidence="3">The sequence shown here is derived from an EMBL/GenBank/DDBJ whole genome shotgun (WGS) entry which is preliminary data.</text>
</comment>
<organism evidence="3 4">
    <name type="scientific">Rhodotorula taiwanensis</name>
    <dbReference type="NCBI Taxonomy" id="741276"/>
    <lineage>
        <taxon>Eukaryota</taxon>
        <taxon>Fungi</taxon>
        <taxon>Dikarya</taxon>
        <taxon>Basidiomycota</taxon>
        <taxon>Pucciniomycotina</taxon>
        <taxon>Microbotryomycetes</taxon>
        <taxon>Sporidiobolales</taxon>
        <taxon>Sporidiobolaceae</taxon>
        <taxon>Rhodotorula</taxon>
    </lineage>
</organism>
<keyword evidence="4" id="KW-1185">Reference proteome</keyword>
<feature type="region of interest" description="Disordered" evidence="1">
    <location>
        <begin position="354"/>
        <end position="466"/>
    </location>
</feature>
<feature type="region of interest" description="Disordered" evidence="1">
    <location>
        <begin position="95"/>
        <end position="222"/>
    </location>
</feature>
<feature type="transmembrane region" description="Helical" evidence="2">
    <location>
        <begin position="46"/>
        <end position="71"/>
    </location>
</feature>
<feature type="compositionally biased region" description="Low complexity" evidence="1">
    <location>
        <begin position="371"/>
        <end position="386"/>
    </location>
</feature>
<feature type="region of interest" description="Disordered" evidence="1">
    <location>
        <begin position="1"/>
        <end position="42"/>
    </location>
</feature>
<dbReference type="Proteomes" id="UP000237144">
    <property type="component" value="Unassembled WGS sequence"/>
</dbReference>
<keyword evidence="2" id="KW-0472">Membrane</keyword>
<feature type="compositionally biased region" description="Basic and acidic residues" evidence="1">
    <location>
        <begin position="451"/>
        <end position="460"/>
    </location>
</feature>
<keyword evidence="2" id="KW-1133">Transmembrane helix</keyword>
<reference evidence="3 4" key="1">
    <citation type="journal article" date="2018" name="Front. Microbiol.">
        <title>Prospects for Fungal Bioremediation of Acidic Radioactive Waste Sites: Characterization and Genome Sequence of Rhodotorula taiwanensis MD1149.</title>
        <authorList>
            <person name="Tkavc R."/>
            <person name="Matrosova V.Y."/>
            <person name="Grichenko O.E."/>
            <person name="Gostincar C."/>
            <person name="Volpe R.P."/>
            <person name="Klimenkova P."/>
            <person name="Gaidamakova E.K."/>
            <person name="Zhou C.E."/>
            <person name="Stewart B.J."/>
            <person name="Lyman M.G."/>
            <person name="Malfatti S.A."/>
            <person name="Rubinfeld B."/>
            <person name="Courtot M."/>
            <person name="Singh J."/>
            <person name="Dalgard C.L."/>
            <person name="Hamilton T."/>
            <person name="Frey K.G."/>
            <person name="Gunde-Cimerman N."/>
            <person name="Dugan L."/>
            <person name="Daly M.J."/>
        </authorList>
    </citation>
    <scope>NUCLEOTIDE SEQUENCE [LARGE SCALE GENOMIC DNA]</scope>
    <source>
        <strain evidence="3 4">MD1149</strain>
    </source>
</reference>
<dbReference type="AlphaFoldDB" id="A0A2S5B5N8"/>
<proteinExistence type="predicted"/>
<protein>
    <submittedName>
        <fullName evidence="3">Uncharacterized protein</fullName>
    </submittedName>
</protein>
<evidence type="ECO:0000313" key="4">
    <source>
        <dbReference type="Proteomes" id="UP000237144"/>
    </source>
</evidence>
<feature type="compositionally biased region" description="Polar residues" evidence="1">
    <location>
        <begin position="182"/>
        <end position="195"/>
    </location>
</feature>